<feature type="non-terminal residue" evidence="1">
    <location>
        <position position="1"/>
    </location>
</feature>
<evidence type="ECO:0008006" key="2">
    <source>
        <dbReference type="Google" id="ProtNLM"/>
    </source>
</evidence>
<dbReference type="AlphaFoldDB" id="A0A0F9BHG0"/>
<accession>A0A0F9BHG0</accession>
<protein>
    <recommendedName>
        <fullName evidence="2">DUF1080 domain-containing protein</fullName>
    </recommendedName>
</protein>
<gene>
    <name evidence="1" type="ORF">LCGC14_2447380</name>
</gene>
<organism evidence="1">
    <name type="scientific">marine sediment metagenome</name>
    <dbReference type="NCBI Taxonomy" id="412755"/>
    <lineage>
        <taxon>unclassified sequences</taxon>
        <taxon>metagenomes</taxon>
        <taxon>ecological metagenomes</taxon>
    </lineage>
</organism>
<sequence length="103" mass="11623">LSPRNAEYKYMDSAGNYVALPGTWTASQPDTYIWQRIKLIIDIKASEYVRVYIDDNEFDMTGIALKTGAAGTFHRSRAEITIASHIAFIAKAYIDDLTITEEE</sequence>
<evidence type="ECO:0000313" key="1">
    <source>
        <dbReference type="EMBL" id="KKL21250.1"/>
    </source>
</evidence>
<reference evidence="1" key="1">
    <citation type="journal article" date="2015" name="Nature">
        <title>Complex archaea that bridge the gap between prokaryotes and eukaryotes.</title>
        <authorList>
            <person name="Spang A."/>
            <person name="Saw J.H."/>
            <person name="Jorgensen S.L."/>
            <person name="Zaremba-Niedzwiedzka K."/>
            <person name="Martijn J."/>
            <person name="Lind A.E."/>
            <person name="van Eijk R."/>
            <person name="Schleper C."/>
            <person name="Guy L."/>
            <person name="Ettema T.J."/>
        </authorList>
    </citation>
    <scope>NUCLEOTIDE SEQUENCE</scope>
</reference>
<comment type="caution">
    <text evidence="1">The sequence shown here is derived from an EMBL/GenBank/DDBJ whole genome shotgun (WGS) entry which is preliminary data.</text>
</comment>
<dbReference type="EMBL" id="LAZR01037804">
    <property type="protein sequence ID" value="KKL21250.1"/>
    <property type="molecule type" value="Genomic_DNA"/>
</dbReference>
<proteinExistence type="predicted"/>
<name>A0A0F9BHG0_9ZZZZ</name>